<accession>W9YTR5</accession>
<dbReference type="RefSeq" id="XP_007725117.1">
    <property type="nucleotide sequence ID" value="XM_007726927.1"/>
</dbReference>
<gene>
    <name evidence="2" type="ORF">A1O1_06045</name>
</gene>
<proteinExistence type="predicted"/>
<evidence type="ECO:0000313" key="3">
    <source>
        <dbReference type="Proteomes" id="UP000019484"/>
    </source>
</evidence>
<name>W9YTR5_9EURO</name>
<keyword evidence="3" id="KW-1185">Reference proteome</keyword>
<dbReference type="HOGENOM" id="CLU_2670836_0_0_1"/>
<evidence type="ECO:0000256" key="1">
    <source>
        <dbReference type="SAM" id="MobiDB-lite"/>
    </source>
</evidence>
<dbReference type="GeneID" id="19160916"/>
<reference evidence="2 3" key="1">
    <citation type="submission" date="2013-03" db="EMBL/GenBank/DDBJ databases">
        <title>The Genome Sequence of Capronia coronata CBS 617.96.</title>
        <authorList>
            <consortium name="The Broad Institute Genomics Platform"/>
            <person name="Cuomo C."/>
            <person name="de Hoog S."/>
            <person name="Gorbushina A."/>
            <person name="Walker B."/>
            <person name="Young S.K."/>
            <person name="Zeng Q."/>
            <person name="Gargeya S."/>
            <person name="Fitzgerald M."/>
            <person name="Haas B."/>
            <person name="Abouelleil A."/>
            <person name="Allen A.W."/>
            <person name="Alvarado L."/>
            <person name="Arachchi H.M."/>
            <person name="Berlin A.M."/>
            <person name="Chapman S.B."/>
            <person name="Gainer-Dewar J."/>
            <person name="Goldberg J."/>
            <person name="Griggs A."/>
            <person name="Gujja S."/>
            <person name="Hansen M."/>
            <person name="Howarth C."/>
            <person name="Imamovic A."/>
            <person name="Ireland A."/>
            <person name="Larimer J."/>
            <person name="McCowan C."/>
            <person name="Murphy C."/>
            <person name="Pearson M."/>
            <person name="Poon T.W."/>
            <person name="Priest M."/>
            <person name="Roberts A."/>
            <person name="Saif S."/>
            <person name="Shea T."/>
            <person name="Sisk P."/>
            <person name="Sykes S."/>
            <person name="Wortman J."/>
            <person name="Nusbaum C."/>
            <person name="Birren B."/>
        </authorList>
    </citation>
    <scope>NUCLEOTIDE SEQUENCE [LARGE SCALE GENOMIC DNA]</scope>
    <source>
        <strain evidence="2 3">CBS 617.96</strain>
    </source>
</reference>
<dbReference type="AlphaFoldDB" id="W9YTR5"/>
<dbReference type="Proteomes" id="UP000019484">
    <property type="component" value="Unassembled WGS sequence"/>
</dbReference>
<dbReference type="OrthoDB" id="5393196at2759"/>
<sequence length="75" mass="8211">MTQTKAFTTTSDRDTFVRGATAYRNDRDLAKTGRDSSIAHANQVGSPDACVQPQHKLDDQPHVPVNGRCDRVGNL</sequence>
<protein>
    <submittedName>
        <fullName evidence="2">Uncharacterized protein</fullName>
    </submittedName>
</protein>
<dbReference type="EMBL" id="AMWN01000005">
    <property type="protein sequence ID" value="EXJ85679.1"/>
    <property type="molecule type" value="Genomic_DNA"/>
</dbReference>
<feature type="region of interest" description="Disordered" evidence="1">
    <location>
        <begin position="27"/>
        <end position="75"/>
    </location>
</feature>
<organism evidence="2 3">
    <name type="scientific">Capronia coronata CBS 617.96</name>
    <dbReference type="NCBI Taxonomy" id="1182541"/>
    <lineage>
        <taxon>Eukaryota</taxon>
        <taxon>Fungi</taxon>
        <taxon>Dikarya</taxon>
        <taxon>Ascomycota</taxon>
        <taxon>Pezizomycotina</taxon>
        <taxon>Eurotiomycetes</taxon>
        <taxon>Chaetothyriomycetidae</taxon>
        <taxon>Chaetothyriales</taxon>
        <taxon>Herpotrichiellaceae</taxon>
        <taxon>Capronia</taxon>
    </lineage>
</organism>
<evidence type="ECO:0000313" key="2">
    <source>
        <dbReference type="EMBL" id="EXJ85679.1"/>
    </source>
</evidence>
<dbReference type="STRING" id="1182541.W9YTR5"/>
<comment type="caution">
    <text evidence="2">The sequence shown here is derived from an EMBL/GenBank/DDBJ whole genome shotgun (WGS) entry which is preliminary data.</text>
</comment>